<feature type="region of interest" description="Disordered" evidence="1">
    <location>
        <begin position="257"/>
        <end position="284"/>
    </location>
</feature>
<evidence type="ECO:0008006" key="4">
    <source>
        <dbReference type="Google" id="ProtNLM"/>
    </source>
</evidence>
<evidence type="ECO:0000313" key="3">
    <source>
        <dbReference type="Proteomes" id="UP000318995"/>
    </source>
</evidence>
<gene>
    <name evidence="2" type="ORF">Pla111_01910</name>
</gene>
<reference evidence="2 3" key="1">
    <citation type="submission" date="2019-02" db="EMBL/GenBank/DDBJ databases">
        <title>Deep-cultivation of Planctomycetes and their phenomic and genomic characterization uncovers novel biology.</title>
        <authorList>
            <person name="Wiegand S."/>
            <person name="Jogler M."/>
            <person name="Boedeker C."/>
            <person name="Pinto D."/>
            <person name="Vollmers J."/>
            <person name="Rivas-Marin E."/>
            <person name="Kohn T."/>
            <person name="Peeters S.H."/>
            <person name="Heuer A."/>
            <person name="Rast P."/>
            <person name="Oberbeckmann S."/>
            <person name="Bunk B."/>
            <person name="Jeske O."/>
            <person name="Meyerdierks A."/>
            <person name="Storesund J.E."/>
            <person name="Kallscheuer N."/>
            <person name="Luecker S."/>
            <person name="Lage O.M."/>
            <person name="Pohl T."/>
            <person name="Merkel B.J."/>
            <person name="Hornburger P."/>
            <person name="Mueller R.-W."/>
            <person name="Bruemmer F."/>
            <person name="Labrenz M."/>
            <person name="Spormann A.M."/>
            <person name="Op Den Camp H."/>
            <person name="Overmann J."/>
            <person name="Amann R."/>
            <person name="Jetten M.S.M."/>
            <person name="Mascher T."/>
            <person name="Medema M.H."/>
            <person name="Devos D.P."/>
            <person name="Kaster A.-K."/>
            <person name="Ovreas L."/>
            <person name="Rohde M."/>
            <person name="Galperin M.Y."/>
            <person name="Jogler C."/>
        </authorList>
    </citation>
    <scope>NUCLEOTIDE SEQUENCE [LARGE SCALE GENOMIC DNA]</scope>
    <source>
        <strain evidence="2 3">Pla111</strain>
    </source>
</reference>
<dbReference type="AlphaFoldDB" id="A0A5C5WE46"/>
<dbReference type="InterPro" id="IPR011989">
    <property type="entry name" value="ARM-like"/>
</dbReference>
<dbReference type="Gene3D" id="1.25.10.10">
    <property type="entry name" value="Leucine-rich Repeat Variant"/>
    <property type="match status" value="1"/>
</dbReference>
<evidence type="ECO:0000313" key="2">
    <source>
        <dbReference type="EMBL" id="TWT48423.1"/>
    </source>
</evidence>
<proteinExistence type="predicted"/>
<organism evidence="2 3">
    <name type="scientific">Botrimarina hoheduenensis</name>
    <dbReference type="NCBI Taxonomy" id="2528000"/>
    <lineage>
        <taxon>Bacteria</taxon>
        <taxon>Pseudomonadati</taxon>
        <taxon>Planctomycetota</taxon>
        <taxon>Planctomycetia</taxon>
        <taxon>Pirellulales</taxon>
        <taxon>Lacipirellulaceae</taxon>
        <taxon>Botrimarina</taxon>
    </lineage>
</organism>
<dbReference type="EMBL" id="SJPH01000001">
    <property type="protein sequence ID" value="TWT48423.1"/>
    <property type="molecule type" value="Genomic_DNA"/>
</dbReference>
<dbReference type="InterPro" id="IPR016024">
    <property type="entry name" value="ARM-type_fold"/>
</dbReference>
<protein>
    <recommendedName>
        <fullName evidence="4">HEAT repeat protein</fullName>
    </recommendedName>
</protein>
<dbReference type="SUPFAM" id="SSF48371">
    <property type="entry name" value="ARM repeat"/>
    <property type="match status" value="1"/>
</dbReference>
<name>A0A5C5WE46_9BACT</name>
<feature type="region of interest" description="Disordered" evidence="1">
    <location>
        <begin position="176"/>
        <end position="245"/>
    </location>
</feature>
<accession>A0A5C5WE46</accession>
<sequence length="443" mass="47838">MIARARTLFALSWMPVLGGVLALGFYLGVRSLIADRVGVAAREAGTPAYDALLAFDSESVERLLENAIDRDPRIAEPARRAIESLVDRWRVLGRAADNSRLSGRLVALCGALGNRAQRLSRSGVVWAERLGKELLRQAATLPQEDRMIVMGAASELLSQLAEVPPMADLPLAPQQDASVVGPTHGGEPVESLVSDTARRQEANSDARPAAPEPLETSTLALVPREPLPLNEEPRSGPLESRDDLAKEPAAWRPAWREAQTLDSGGPESVAKNPSDDPASLKTETLDPVVEDLALLRPRTMTDQQLIAELLRVSPMTSEAATPQARGPAPRPVAENPRLAEVVSELQRRGYEALQREQAVKMVSASVAVRRSLVDELLSFGGADATRLMLLLARDENAGVRAEALQALGASPHASLVREALTIALRDPDPKVARLADELRERLR</sequence>
<dbReference type="Proteomes" id="UP000318995">
    <property type="component" value="Unassembled WGS sequence"/>
</dbReference>
<feature type="compositionally biased region" description="Basic and acidic residues" evidence="1">
    <location>
        <begin position="231"/>
        <end position="245"/>
    </location>
</feature>
<comment type="caution">
    <text evidence="2">The sequence shown here is derived from an EMBL/GenBank/DDBJ whole genome shotgun (WGS) entry which is preliminary data.</text>
</comment>
<keyword evidence="3" id="KW-1185">Reference proteome</keyword>
<evidence type="ECO:0000256" key="1">
    <source>
        <dbReference type="SAM" id="MobiDB-lite"/>
    </source>
</evidence>